<accession>A0A8J5WJ75</accession>
<feature type="compositionally biased region" description="Basic and acidic residues" evidence="1">
    <location>
        <begin position="211"/>
        <end position="224"/>
    </location>
</feature>
<dbReference type="AlphaFoldDB" id="A0A8J5WJ75"/>
<dbReference type="GO" id="GO:0009630">
    <property type="term" value="P:gravitropism"/>
    <property type="evidence" value="ECO:0007669"/>
    <property type="project" value="InterPro"/>
</dbReference>
<evidence type="ECO:0000256" key="1">
    <source>
        <dbReference type="SAM" id="MobiDB-lite"/>
    </source>
</evidence>
<feature type="region of interest" description="Disordered" evidence="1">
    <location>
        <begin position="253"/>
        <end position="292"/>
    </location>
</feature>
<dbReference type="OrthoDB" id="780166at2759"/>
<organism evidence="2 3">
    <name type="scientific">Zizania palustris</name>
    <name type="common">Northern wild rice</name>
    <dbReference type="NCBI Taxonomy" id="103762"/>
    <lineage>
        <taxon>Eukaryota</taxon>
        <taxon>Viridiplantae</taxon>
        <taxon>Streptophyta</taxon>
        <taxon>Embryophyta</taxon>
        <taxon>Tracheophyta</taxon>
        <taxon>Spermatophyta</taxon>
        <taxon>Magnoliopsida</taxon>
        <taxon>Liliopsida</taxon>
        <taxon>Poales</taxon>
        <taxon>Poaceae</taxon>
        <taxon>BOP clade</taxon>
        <taxon>Oryzoideae</taxon>
        <taxon>Oryzeae</taxon>
        <taxon>Zizaniinae</taxon>
        <taxon>Zizania</taxon>
    </lineage>
</organism>
<gene>
    <name evidence="2" type="ORF">GUJ93_ZPchr0011g27939</name>
</gene>
<keyword evidence="3" id="KW-1185">Reference proteome</keyword>
<reference evidence="2" key="2">
    <citation type="submission" date="2021-02" db="EMBL/GenBank/DDBJ databases">
        <authorList>
            <person name="Kimball J.A."/>
            <person name="Haas M.W."/>
            <person name="Macchietto M."/>
            <person name="Kono T."/>
            <person name="Duquette J."/>
            <person name="Shao M."/>
        </authorList>
    </citation>
    <scope>NUCLEOTIDE SEQUENCE</scope>
    <source>
        <tissue evidence="2">Fresh leaf tissue</tissue>
    </source>
</reference>
<protein>
    <recommendedName>
        <fullName evidence="4">Protein LAZY 1</fullName>
    </recommendedName>
</protein>
<comment type="caution">
    <text evidence="2">The sequence shown here is derived from an EMBL/GenBank/DDBJ whole genome shotgun (WGS) entry which is preliminary data.</text>
</comment>
<reference evidence="2" key="1">
    <citation type="journal article" date="2021" name="bioRxiv">
        <title>Whole Genome Assembly and Annotation of Northern Wild Rice, Zizania palustris L., Supports a Whole Genome Duplication in the Zizania Genus.</title>
        <authorList>
            <person name="Haas M."/>
            <person name="Kono T."/>
            <person name="Macchietto M."/>
            <person name="Millas R."/>
            <person name="McGilp L."/>
            <person name="Shao M."/>
            <person name="Duquette J."/>
            <person name="Hirsch C.N."/>
            <person name="Kimball J."/>
        </authorList>
    </citation>
    <scope>NUCLEOTIDE SEQUENCE</scope>
    <source>
        <tissue evidence="2">Fresh leaf tissue</tissue>
    </source>
</reference>
<name>A0A8J5WJ75_ZIZPA</name>
<feature type="region of interest" description="Disordered" evidence="1">
    <location>
        <begin position="328"/>
        <end position="350"/>
    </location>
</feature>
<proteinExistence type="predicted"/>
<dbReference type="Proteomes" id="UP000729402">
    <property type="component" value="Unassembled WGS sequence"/>
</dbReference>
<dbReference type="GO" id="GO:2000012">
    <property type="term" value="P:regulation of auxin polar transport"/>
    <property type="evidence" value="ECO:0007669"/>
    <property type="project" value="InterPro"/>
</dbReference>
<feature type="compositionally biased region" description="Basic and acidic residues" evidence="1">
    <location>
        <begin position="263"/>
        <end position="278"/>
    </location>
</feature>
<sequence length="401" mass="42277">MKLLGWMHRKLRSNNDVFKEFNSGGGGANNCITGFASPDPDTFIASATEYFAAGEAFGNTHASPPVTAGDLFTFGGSGLLTIGTLGIAAVAIPGSDDDDYEVDFDLDVDVSDGTVEDYEEDDGSVTPAFTFPPAQPAEASITVEKAVAMVEAIAEKDDDTTTEDDLMVVSTELEKVLGGGSGDVASARVSFAMGVDCPLQGFLFGSPVSDVESRPDQPHRDSGSRRTSLGELFMRTRFAEEKVALVAVAEGEDDVGDGAAPGGERDDGRAGKGGGDKTIKKRKVKDGKGATGGVMPATVTKSKFQKILQIFHRKVYPENTLLARNLTKKNRKRGAAGDPDEPAAAAESPEIRCRKDQRMPGFGCCTNRAFIASPCSAGGELNGSKSGHWIKTDADYLVLEL</sequence>
<feature type="region of interest" description="Disordered" evidence="1">
    <location>
        <begin position="208"/>
        <end position="228"/>
    </location>
</feature>
<dbReference type="EMBL" id="JAAALK010000081">
    <property type="protein sequence ID" value="KAG8089842.1"/>
    <property type="molecule type" value="Genomic_DNA"/>
</dbReference>
<dbReference type="InterPro" id="IPR038928">
    <property type="entry name" value="LAZY1"/>
</dbReference>
<evidence type="ECO:0000313" key="3">
    <source>
        <dbReference type="Proteomes" id="UP000729402"/>
    </source>
</evidence>
<dbReference type="PANTHER" id="PTHR34959:SF3">
    <property type="entry name" value="PROTEIN LAZY 1"/>
    <property type="match status" value="1"/>
</dbReference>
<evidence type="ECO:0008006" key="4">
    <source>
        <dbReference type="Google" id="ProtNLM"/>
    </source>
</evidence>
<dbReference type="PANTHER" id="PTHR34959">
    <property type="entry name" value="PROTEIN LAZY 1"/>
    <property type="match status" value="1"/>
</dbReference>
<evidence type="ECO:0000313" key="2">
    <source>
        <dbReference type="EMBL" id="KAG8089842.1"/>
    </source>
</evidence>